<reference evidence="2" key="1">
    <citation type="journal article" date="2020" name="Stud. Mycol.">
        <title>101 Dothideomycetes genomes: a test case for predicting lifestyles and emergence of pathogens.</title>
        <authorList>
            <person name="Haridas S."/>
            <person name="Albert R."/>
            <person name="Binder M."/>
            <person name="Bloem J."/>
            <person name="Labutti K."/>
            <person name="Salamov A."/>
            <person name="Andreopoulos B."/>
            <person name="Baker S."/>
            <person name="Barry K."/>
            <person name="Bills G."/>
            <person name="Bluhm B."/>
            <person name="Cannon C."/>
            <person name="Castanera R."/>
            <person name="Culley D."/>
            <person name="Daum C."/>
            <person name="Ezra D."/>
            <person name="Gonzalez J."/>
            <person name="Henrissat B."/>
            <person name="Kuo A."/>
            <person name="Liang C."/>
            <person name="Lipzen A."/>
            <person name="Lutzoni F."/>
            <person name="Magnuson J."/>
            <person name="Mondo S."/>
            <person name="Nolan M."/>
            <person name="Ohm R."/>
            <person name="Pangilinan J."/>
            <person name="Park H.-J."/>
            <person name="Ramirez L."/>
            <person name="Alfaro M."/>
            <person name="Sun H."/>
            <person name="Tritt A."/>
            <person name="Yoshinaga Y."/>
            <person name="Zwiers L.-H."/>
            <person name="Turgeon B."/>
            <person name="Goodwin S."/>
            <person name="Spatafora J."/>
            <person name="Crous P."/>
            <person name="Grigoriev I."/>
        </authorList>
    </citation>
    <scope>NUCLEOTIDE SEQUENCE</scope>
    <source>
        <strain evidence="2">CBS 690.94</strain>
    </source>
</reference>
<sequence>MSDNSKTPRNKRLSNGPGASSADKYPEDSPTRLRHPPRFPAAMQNQRRRRAQPQQQVELRVDDTQAWPSLGEVSMQTRSQRRRAAHAARSSSASTSGSDTQQPPVSQQPDAATLSPEQRDLVEVQVEAYRQSLLQQHTPTRRMSVPERNLFQPRLAPYSAHQQSPAQQGSSQQYTHQHAEQPVREPRPEMASTGPLFASNMIAGVMAAQQQHQLTTQQQQQQALPFRAFGPGQNSAYNFDRLAASQQAERVATLAQLHSAFIEPQNTYAHSILTKNSGHESYGVKPGAYADYSSFQGSSAPTDAPAAVSRFSQPTTGGLNPSAQGFHPQPESSPSVNAPRGQITAAYPSVFDTEAGWNTQADPSIPASVPRRQINSAYLPVLDAAAGPSTHTEVPALHGQINPAILDTGADALSTPTNTRAPATEARTTEPAFTAADFETSPPPSPSQALPDLMSGSVHNSLDPDTRPLTLSQQSGTRYGIEIGGLGISTLGTSDRTNWLSSPWNQPGQQSNSRVRPLGWEWATQNDSGTRSDRN</sequence>
<keyword evidence="3" id="KW-1185">Reference proteome</keyword>
<feature type="region of interest" description="Disordered" evidence="1">
    <location>
        <begin position="299"/>
        <end position="340"/>
    </location>
</feature>
<feature type="compositionally biased region" description="Basic and acidic residues" evidence="1">
    <location>
        <begin position="177"/>
        <end position="188"/>
    </location>
</feature>
<feature type="compositionally biased region" description="Polar residues" evidence="1">
    <location>
        <begin position="310"/>
        <end position="323"/>
    </location>
</feature>
<name>A0A9P4PUW4_9PLEO</name>
<feature type="region of interest" description="Disordered" evidence="1">
    <location>
        <begin position="410"/>
        <end position="475"/>
    </location>
</feature>
<comment type="caution">
    <text evidence="2">The sequence shown here is derived from an EMBL/GenBank/DDBJ whole genome shotgun (WGS) entry which is preliminary data.</text>
</comment>
<dbReference type="AlphaFoldDB" id="A0A9P4PUW4"/>
<feature type="compositionally biased region" description="Polar residues" evidence="1">
    <location>
        <begin position="95"/>
        <end position="110"/>
    </location>
</feature>
<feature type="compositionally biased region" description="Low complexity" evidence="1">
    <location>
        <begin position="159"/>
        <end position="173"/>
    </location>
</feature>
<dbReference type="EMBL" id="MU001492">
    <property type="protein sequence ID" value="KAF2451809.1"/>
    <property type="molecule type" value="Genomic_DNA"/>
</dbReference>
<feature type="region of interest" description="Disordered" evidence="1">
    <location>
        <begin position="158"/>
        <end position="194"/>
    </location>
</feature>
<feature type="region of interest" description="Disordered" evidence="1">
    <location>
        <begin position="497"/>
        <end position="535"/>
    </location>
</feature>
<evidence type="ECO:0000313" key="2">
    <source>
        <dbReference type="EMBL" id="KAF2451809.1"/>
    </source>
</evidence>
<evidence type="ECO:0000256" key="1">
    <source>
        <dbReference type="SAM" id="MobiDB-lite"/>
    </source>
</evidence>
<gene>
    <name evidence="2" type="ORF">P171DRAFT_478832</name>
</gene>
<evidence type="ECO:0000313" key="3">
    <source>
        <dbReference type="Proteomes" id="UP000799764"/>
    </source>
</evidence>
<proteinExistence type="predicted"/>
<feature type="compositionally biased region" description="Polar residues" evidence="1">
    <location>
        <begin position="497"/>
        <end position="514"/>
    </location>
</feature>
<protein>
    <submittedName>
        <fullName evidence="2">Uncharacterized protein</fullName>
    </submittedName>
</protein>
<organism evidence="2 3">
    <name type="scientific">Karstenula rhodostoma CBS 690.94</name>
    <dbReference type="NCBI Taxonomy" id="1392251"/>
    <lineage>
        <taxon>Eukaryota</taxon>
        <taxon>Fungi</taxon>
        <taxon>Dikarya</taxon>
        <taxon>Ascomycota</taxon>
        <taxon>Pezizomycotina</taxon>
        <taxon>Dothideomycetes</taxon>
        <taxon>Pleosporomycetidae</taxon>
        <taxon>Pleosporales</taxon>
        <taxon>Massarineae</taxon>
        <taxon>Didymosphaeriaceae</taxon>
        <taxon>Karstenula</taxon>
    </lineage>
</organism>
<feature type="region of interest" description="Disordered" evidence="1">
    <location>
        <begin position="1"/>
        <end position="120"/>
    </location>
</feature>
<dbReference type="OrthoDB" id="3788410at2759"/>
<accession>A0A9P4PUW4</accession>
<dbReference type="Proteomes" id="UP000799764">
    <property type="component" value="Unassembled WGS sequence"/>
</dbReference>
<feature type="compositionally biased region" description="Low complexity" evidence="1">
    <location>
        <begin position="415"/>
        <end position="436"/>
    </location>
</feature>